<reference evidence="8" key="1">
    <citation type="journal article" date="2019" name="Int. J. Syst. Evol. Microbiol.">
        <title>The Global Catalogue of Microorganisms (GCM) 10K type strain sequencing project: providing services to taxonomists for standard genome sequencing and annotation.</title>
        <authorList>
            <consortium name="The Broad Institute Genomics Platform"/>
            <consortium name="The Broad Institute Genome Sequencing Center for Infectious Disease"/>
            <person name="Wu L."/>
            <person name="Ma J."/>
        </authorList>
    </citation>
    <scope>NUCLEOTIDE SEQUENCE [LARGE SCALE GENOMIC DNA]</scope>
    <source>
        <strain evidence="8">CGMCC 1.16326</strain>
    </source>
</reference>
<evidence type="ECO:0000256" key="1">
    <source>
        <dbReference type="ARBA" id="ARBA00010333"/>
    </source>
</evidence>
<keyword evidence="3 5" id="KW-0732">Signal</keyword>
<evidence type="ECO:0000313" key="8">
    <source>
        <dbReference type="Proteomes" id="UP001596104"/>
    </source>
</evidence>
<dbReference type="PANTHER" id="PTHR30085">
    <property type="entry name" value="AMINO ACID ABC TRANSPORTER PERMEASE"/>
    <property type="match status" value="1"/>
</dbReference>
<feature type="chain" id="PRO_5045456831" evidence="5">
    <location>
        <begin position="25"/>
        <end position="344"/>
    </location>
</feature>
<accession>A0ABW0HGN6</accession>
<dbReference type="InterPro" id="IPR001638">
    <property type="entry name" value="Solute-binding_3/MltF_N"/>
</dbReference>
<organism evidence="7 8">
    <name type="scientific">Bosea vestrisii</name>
    <dbReference type="NCBI Taxonomy" id="151416"/>
    <lineage>
        <taxon>Bacteria</taxon>
        <taxon>Pseudomonadati</taxon>
        <taxon>Pseudomonadota</taxon>
        <taxon>Alphaproteobacteria</taxon>
        <taxon>Hyphomicrobiales</taxon>
        <taxon>Boseaceae</taxon>
        <taxon>Bosea</taxon>
    </lineage>
</organism>
<keyword evidence="2" id="KW-0813">Transport</keyword>
<comment type="caution">
    <text evidence="7">The sequence shown here is derived from an EMBL/GenBank/DDBJ whole genome shotgun (WGS) entry which is preliminary data.</text>
</comment>
<dbReference type="Gene3D" id="3.40.190.10">
    <property type="entry name" value="Periplasmic binding protein-like II"/>
    <property type="match status" value="2"/>
</dbReference>
<evidence type="ECO:0000256" key="4">
    <source>
        <dbReference type="RuleBase" id="RU003744"/>
    </source>
</evidence>
<evidence type="ECO:0000313" key="7">
    <source>
        <dbReference type="EMBL" id="MFC5395810.1"/>
    </source>
</evidence>
<dbReference type="Proteomes" id="UP001596104">
    <property type="component" value="Unassembled WGS sequence"/>
</dbReference>
<sequence>MKTPFLRLAAGLALVAASAVSAFAQSGQSTLDRIKARGHIVCGTSEGVPGFSLQDNKGIWNGFDTDVCRALAAAIFNDQDKAQYLSLSSKNRLVALQSGEIDVLARTTTWTLSRDIGQGLSFTAVNYYDGQGFILRKKLGVNTVKELNGASVCVAQGTTTELNLADYGRTHNIKFETVAFATLEETVAAYEAGRCDAYTTDLSSLAGTRNKLQKPDEHILLQEVISKEPLGPWVRKNDTGWFDIVRWTVFALINAEELGVTQANVEELAKSSQNPEVRRMLGAESKFGESLGLTNDWVVRIIKAVGNYGESFERHFGPQSRNPLPRGANKLWSQGGLQYAPPIR</sequence>
<dbReference type="PANTHER" id="PTHR30085:SF7">
    <property type="entry name" value="AMINO-ACID ABC TRANSPORTER-BINDING PROTEIN YHDW-RELATED"/>
    <property type="match status" value="1"/>
</dbReference>
<dbReference type="InterPro" id="IPR018313">
    <property type="entry name" value="SBP_3_CS"/>
</dbReference>
<keyword evidence="8" id="KW-1185">Reference proteome</keyword>
<dbReference type="RefSeq" id="WP_377011934.1">
    <property type="nucleotide sequence ID" value="NZ_JBHSLV010000055.1"/>
</dbReference>
<dbReference type="SMART" id="SM00062">
    <property type="entry name" value="PBPb"/>
    <property type="match status" value="1"/>
</dbReference>
<dbReference type="InterPro" id="IPR051455">
    <property type="entry name" value="Bact_solute-bind_prot3"/>
</dbReference>
<dbReference type="Pfam" id="PF00497">
    <property type="entry name" value="SBP_bac_3"/>
    <property type="match status" value="1"/>
</dbReference>
<comment type="similarity">
    <text evidence="1 4">Belongs to the bacterial solute-binding protein 3 family.</text>
</comment>
<proteinExistence type="inferred from homology"/>
<dbReference type="CDD" id="cd13692">
    <property type="entry name" value="PBP2_BztA"/>
    <property type="match status" value="1"/>
</dbReference>
<name>A0ABW0HGN6_9HYPH</name>
<evidence type="ECO:0000256" key="2">
    <source>
        <dbReference type="ARBA" id="ARBA00022448"/>
    </source>
</evidence>
<dbReference type="EMBL" id="JBHSLV010000055">
    <property type="protein sequence ID" value="MFC5395810.1"/>
    <property type="molecule type" value="Genomic_DNA"/>
</dbReference>
<feature type="domain" description="Solute-binding protein family 3/N-terminal" evidence="6">
    <location>
        <begin position="39"/>
        <end position="268"/>
    </location>
</feature>
<evidence type="ECO:0000256" key="3">
    <source>
        <dbReference type="ARBA" id="ARBA00022729"/>
    </source>
</evidence>
<dbReference type="PROSITE" id="PS01039">
    <property type="entry name" value="SBP_BACTERIAL_3"/>
    <property type="match status" value="1"/>
</dbReference>
<dbReference type="SUPFAM" id="SSF53850">
    <property type="entry name" value="Periplasmic binding protein-like II"/>
    <property type="match status" value="1"/>
</dbReference>
<protein>
    <submittedName>
        <fullName evidence="7">Amino acid ABC transporter substrate-binding protein</fullName>
    </submittedName>
</protein>
<feature type="signal peptide" evidence="5">
    <location>
        <begin position="1"/>
        <end position="24"/>
    </location>
</feature>
<evidence type="ECO:0000259" key="6">
    <source>
        <dbReference type="SMART" id="SM00062"/>
    </source>
</evidence>
<gene>
    <name evidence="7" type="ORF">ACFPPC_24550</name>
</gene>
<evidence type="ECO:0000256" key="5">
    <source>
        <dbReference type="SAM" id="SignalP"/>
    </source>
</evidence>